<evidence type="ECO:0000313" key="1">
    <source>
        <dbReference type="EMBL" id="KAJ8673699.1"/>
    </source>
</evidence>
<gene>
    <name evidence="1" type="ORF">QAD02_004961</name>
</gene>
<name>A0ACC2NTR9_9HYME</name>
<keyword evidence="2" id="KW-1185">Reference proteome</keyword>
<sequence>MSQLDLIYHNIGSDDLDVIRNVEEISEVQKFFAGKTIFITGATGFMGKCLVEKLLRSCPNLKHIYLLIREKKGLKMKERLEKYFQSRIFSKLIDINPNSIKKVTGVKGDLLLERCGLSDEDIEILQRESDIIYHAAANVMFTAKVAESLRVNVLATQYIIELAEGCKKLEIFIYLSTAYSHCYMKCISEEFYKAPGDLDLVKKMIEIDERIGMDEESSKKWIGKFPNIYTFSKAIAEELVRQHSHKANHACAVYRPSIVFGTYEEPISGWFDGLTGASLICSGYALGIIHVAMHHCYPMDFIPCDMSINILLALTKDLDGEWKKLREKEAIVYNYGSSCVNPVTFKKMSDSMKDMDKNMRSRYAVSVDFTIYTSHWWIFWILDKFFHFLPAVLADTALLLSGRKPRVLDIYKKMHKHMDKIDYWGNGNWRIHMHNSLKVADKLNSTDREIFFCDLQEIDWAEYMLRSWKGFQIYNLREELPNKKGAQRYFLLCIIHYGIICILTLMALYFITKLML</sequence>
<accession>A0ACC2NTR9</accession>
<reference evidence="1" key="1">
    <citation type="submission" date="2023-04" db="EMBL/GenBank/DDBJ databases">
        <title>A chromosome-level genome assembly of the parasitoid wasp Eretmocerus hayati.</title>
        <authorList>
            <person name="Zhong Y."/>
            <person name="Liu S."/>
            <person name="Liu Y."/>
        </authorList>
    </citation>
    <scope>NUCLEOTIDE SEQUENCE</scope>
    <source>
        <strain evidence="1">ZJU_SS_LIU_2023</strain>
    </source>
</reference>
<comment type="caution">
    <text evidence="1">The sequence shown here is derived from an EMBL/GenBank/DDBJ whole genome shotgun (WGS) entry which is preliminary data.</text>
</comment>
<evidence type="ECO:0000313" key="2">
    <source>
        <dbReference type="Proteomes" id="UP001239111"/>
    </source>
</evidence>
<proteinExistence type="predicted"/>
<protein>
    <submittedName>
        <fullName evidence="1">Uncharacterized protein</fullName>
    </submittedName>
</protein>
<dbReference type="EMBL" id="CM056743">
    <property type="protein sequence ID" value="KAJ8673699.1"/>
    <property type="molecule type" value="Genomic_DNA"/>
</dbReference>
<organism evidence="1 2">
    <name type="scientific">Eretmocerus hayati</name>
    <dbReference type="NCBI Taxonomy" id="131215"/>
    <lineage>
        <taxon>Eukaryota</taxon>
        <taxon>Metazoa</taxon>
        <taxon>Ecdysozoa</taxon>
        <taxon>Arthropoda</taxon>
        <taxon>Hexapoda</taxon>
        <taxon>Insecta</taxon>
        <taxon>Pterygota</taxon>
        <taxon>Neoptera</taxon>
        <taxon>Endopterygota</taxon>
        <taxon>Hymenoptera</taxon>
        <taxon>Apocrita</taxon>
        <taxon>Proctotrupomorpha</taxon>
        <taxon>Chalcidoidea</taxon>
        <taxon>Aphelinidae</taxon>
        <taxon>Aphelininae</taxon>
        <taxon>Eretmocerus</taxon>
    </lineage>
</organism>
<dbReference type="Proteomes" id="UP001239111">
    <property type="component" value="Chromosome 3"/>
</dbReference>